<sequence>MRTAMITLDGKAYPLCFSTRVVRSCHERYGGIDQIGQALSGNDLMEVLDETLWLLSAMLDAGYRHAKLNGEESPVPPDQETLYDLCGMDDLAGLKARVMESMSAGASHSVDAQPPKNATATQGEKETTGQSAPSGTSGTD</sequence>
<accession>A0ABR9R7V4</accession>
<protein>
    <submittedName>
        <fullName evidence="2">Uncharacterized protein</fullName>
    </submittedName>
</protein>
<evidence type="ECO:0000256" key="1">
    <source>
        <dbReference type="SAM" id="MobiDB-lite"/>
    </source>
</evidence>
<comment type="caution">
    <text evidence="2">The sequence shown here is derived from an EMBL/GenBank/DDBJ whole genome shotgun (WGS) entry which is preliminary data.</text>
</comment>
<evidence type="ECO:0000313" key="2">
    <source>
        <dbReference type="EMBL" id="MBE5054783.1"/>
    </source>
</evidence>
<gene>
    <name evidence="2" type="ORF">INF37_02025</name>
</gene>
<organism evidence="2 3">
    <name type="scientific">Pseudoflavonifractor gallinarum</name>
    <dbReference type="NCBI Taxonomy" id="2779352"/>
    <lineage>
        <taxon>Bacteria</taxon>
        <taxon>Bacillati</taxon>
        <taxon>Bacillota</taxon>
        <taxon>Clostridia</taxon>
        <taxon>Eubacteriales</taxon>
        <taxon>Oscillospiraceae</taxon>
        <taxon>Pseudoflavonifractor</taxon>
    </lineage>
</organism>
<name>A0ABR9R7V4_9FIRM</name>
<dbReference type="Proteomes" id="UP000806211">
    <property type="component" value="Unassembled WGS sequence"/>
</dbReference>
<reference evidence="2 3" key="1">
    <citation type="submission" date="2020-10" db="EMBL/GenBank/DDBJ databases">
        <title>ChiBAC.</title>
        <authorList>
            <person name="Zenner C."/>
            <person name="Hitch T.C.A."/>
            <person name="Clavel T."/>
        </authorList>
    </citation>
    <scope>NUCLEOTIDE SEQUENCE [LARGE SCALE GENOMIC DNA]</scope>
    <source>
        <strain evidence="2 3">DSM 107456</strain>
    </source>
</reference>
<feature type="compositionally biased region" description="Polar residues" evidence="1">
    <location>
        <begin position="116"/>
        <end position="140"/>
    </location>
</feature>
<keyword evidence="3" id="KW-1185">Reference proteome</keyword>
<proteinExistence type="predicted"/>
<dbReference type="EMBL" id="JADCKF010000001">
    <property type="protein sequence ID" value="MBE5054783.1"/>
    <property type="molecule type" value="Genomic_DNA"/>
</dbReference>
<dbReference type="RefSeq" id="WP_193536090.1">
    <property type="nucleotide sequence ID" value="NZ_JADCKF010000001.1"/>
</dbReference>
<feature type="region of interest" description="Disordered" evidence="1">
    <location>
        <begin position="102"/>
        <end position="140"/>
    </location>
</feature>
<evidence type="ECO:0000313" key="3">
    <source>
        <dbReference type="Proteomes" id="UP000806211"/>
    </source>
</evidence>